<keyword evidence="1" id="KW-0472">Membrane</keyword>
<comment type="caution">
    <text evidence="2">The sequence shown here is derived from an EMBL/GenBank/DDBJ whole genome shotgun (WGS) entry which is preliminary data.</text>
</comment>
<feature type="transmembrane region" description="Helical" evidence="1">
    <location>
        <begin position="164"/>
        <end position="182"/>
    </location>
</feature>
<name>A0A4C2A5X9_EUMVA</name>
<organism evidence="2 3">
    <name type="scientific">Eumeta variegata</name>
    <name type="common">Bagworm moth</name>
    <name type="synonym">Eumeta japonica</name>
    <dbReference type="NCBI Taxonomy" id="151549"/>
    <lineage>
        <taxon>Eukaryota</taxon>
        <taxon>Metazoa</taxon>
        <taxon>Ecdysozoa</taxon>
        <taxon>Arthropoda</taxon>
        <taxon>Hexapoda</taxon>
        <taxon>Insecta</taxon>
        <taxon>Pterygota</taxon>
        <taxon>Neoptera</taxon>
        <taxon>Endopterygota</taxon>
        <taxon>Lepidoptera</taxon>
        <taxon>Glossata</taxon>
        <taxon>Ditrysia</taxon>
        <taxon>Tineoidea</taxon>
        <taxon>Psychidae</taxon>
        <taxon>Oiketicinae</taxon>
        <taxon>Eumeta</taxon>
    </lineage>
</organism>
<evidence type="ECO:0000256" key="1">
    <source>
        <dbReference type="SAM" id="Phobius"/>
    </source>
</evidence>
<dbReference type="Proteomes" id="UP000299102">
    <property type="component" value="Unassembled WGS sequence"/>
</dbReference>
<protein>
    <submittedName>
        <fullName evidence="2">Uncharacterized protein</fullName>
    </submittedName>
</protein>
<keyword evidence="1" id="KW-1133">Transmembrane helix</keyword>
<dbReference type="EMBL" id="BGZK01002487">
    <property type="protein sequence ID" value="GBP94307.1"/>
    <property type="molecule type" value="Genomic_DNA"/>
</dbReference>
<evidence type="ECO:0000313" key="2">
    <source>
        <dbReference type="EMBL" id="GBP94307.1"/>
    </source>
</evidence>
<gene>
    <name evidence="2" type="ORF">EVAR_59242_1</name>
</gene>
<keyword evidence="3" id="KW-1185">Reference proteome</keyword>
<accession>A0A4C2A5X9</accession>
<dbReference type="AlphaFoldDB" id="A0A4C2A5X9"/>
<reference evidence="2 3" key="1">
    <citation type="journal article" date="2019" name="Commun. Biol.">
        <title>The bagworm genome reveals a unique fibroin gene that provides high tensile strength.</title>
        <authorList>
            <person name="Kono N."/>
            <person name="Nakamura H."/>
            <person name="Ohtoshi R."/>
            <person name="Tomita M."/>
            <person name="Numata K."/>
            <person name="Arakawa K."/>
        </authorList>
    </citation>
    <scope>NUCLEOTIDE SEQUENCE [LARGE SCALE GENOMIC DNA]</scope>
</reference>
<evidence type="ECO:0000313" key="3">
    <source>
        <dbReference type="Proteomes" id="UP000299102"/>
    </source>
</evidence>
<proteinExistence type="predicted"/>
<keyword evidence="1" id="KW-0812">Transmembrane</keyword>
<sequence length="193" mass="21471">MNFAAAFLEPNTENVEDAENFPHPLIRRGASRKIIKYPLSEWECLAVHTYVKPWLRATNKQDRAIAEGGRAHLILAMVRPKVTEARTELRAITRAGPHASNTTVYLLVARRNVKGLVAYTVRCAQPLKNTLPQSFHIGSSALDLEPSTLVQGISRATNDRRHQCIIIIIITLMTTSGIYGLMCSLSHEMDGLV</sequence>